<dbReference type="InterPro" id="IPR003137">
    <property type="entry name" value="PA_domain"/>
</dbReference>
<dbReference type="InterPro" id="IPR045175">
    <property type="entry name" value="M28_fam"/>
</dbReference>
<dbReference type="SUPFAM" id="SSF53187">
    <property type="entry name" value="Zn-dependent exopeptidases"/>
    <property type="match status" value="1"/>
</dbReference>
<dbReference type="SUPFAM" id="SSF52025">
    <property type="entry name" value="PA domain"/>
    <property type="match status" value="1"/>
</dbReference>
<gene>
    <name evidence="4" type="ORF">WAK64_10195</name>
</gene>
<evidence type="ECO:0000256" key="1">
    <source>
        <dbReference type="SAM" id="SignalP"/>
    </source>
</evidence>
<name>A0ABU8HDQ5_9BACI</name>
<dbReference type="Gene3D" id="3.50.30.30">
    <property type="match status" value="1"/>
</dbReference>
<dbReference type="EMBL" id="JBBAXC010000007">
    <property type="protein sequence ID" value="MEI5907427.1"/>
    <property type="molecule type" value="Genomic_DNA"/>
</dbReference>
<feature type="signal peptide" evidence="1">
    <location>
        <begin position="1"/>
        <end position="23"/>
    </location>
</feature>
<accession>A0ABU8HDQ5</accession>
<comment type="caution">
    <text evidence="4">The sequence shown here is derived from an EMBL/GenBank/DDBJ whole genome shotgun (WGS) entry which is preliminary data.</text>
</comment>
<feature type="chain" id="PRO_5046945766" evidence="1">
    <location>
        <begin position="24"/>
        <end position="461"/>
    </location>
</feature>
<evidence type="ECO:0000259" key="2">
    <source>
        <dbReference type="Pfam" id="PF02225"/>
    </source>
</evidence>
<dbReference type="Pfam" id="PF02225">
    <property type="entry name" value="PA"/>
    <property type="match status" value="1"/>
</dbReference>
<dbReference type="RefSeq" id="WP_336586863.1">
    <property type="nucleotide sequence ID" value="NZ_JBBAXC010000007.1"/>
</dbReference>
<evidence type="ECO:0000259" key="3">
    <source>
        <dbReference type="Pfam" id="PF04389"/>
    </source>
</evidence>
<sequence>MYRKSLAVLLSAGLILSVNGVYAKNIPTSQDNPSDTAFDNKIIKKIKADNMYDIVAKLSEQPRAAGTEGELIGVNFIKDEFEKYGYETELQPFTFLDVLVGTGTLEINGQAYDPYVFSGSYSAKVTAEVLHVGKALNGEVPDEVKGKIALIERGDIPFVWKLQNVLDKGAVGVIMYNHSGTSNRVGVANPGQDIPAVTITKDQGLALVDQLEAEPLTATIDVRDSGYVENTSHNVIATKKPHKNKDTGQIVVVGAHHDSVSGGPGANDDASGVSAVLEIARVMANMQTDTEIRFVTFGAEELGLLGSYHYVSTLEEEEIDNIVAQFQMDMVGSKDSGGDHEAGGLIMYTIDGERNTVTDLGAAAGARTSEVIPYGQLGRSDHQPFYEVGIPAALFIHAPVEDSYHTPADTIDKIDKNKLKQTADIVGASVYQIARFDTPALEHARVAPGPVDYEYDDRPVQ</sequence>
<dbReference type="PANTHER" id="PTHR12147:SF26">
    <property type="entry name" value="PEPTIDASE M28 DOMAIN-CONTAINING PROTEIN"/>
    <property type="match status" value="1"/>
</dbReference>
<dbReference type="InterPro" id="IPR046450">
    <property type="entry name" value="PA_dom_sf"/>
</dbReference>
<evidence type="ECO:0000313" key="4">
    <source>
        <dbReference type="EMBL" id="MEI5907427.1"/>
    </source>
</evidence>
<dbReference type="Pfam" id="PF04389">
    <property type="entry name" value="Peptidase_M28"/>
    <property type="match status" value="1"/>
</dbReference>
<organism evidence="4 5">
    <name type="scientific">Bacillus spongiae</name>
    <dbReference type="NCBI Taxonomy" id="2683610"/>
    <lineage>
        <taxon>Bacteria</taxon>
        <taxon>Bacillati</taxon>
        <taxon>Bacillota</taxon>
        <taxon>Bacilli</taxon>
        <taxon>Bacillales</taxon>
        <taxon>Bacillaceae</taxon>
        <taxon>Bacillus</taxon>
    </lineage>
</organism>
<dbReference type="InterPro" id="IPR007484">
    <property type="entry name" value="Peptidase_M28"/>
</dbReference>
<evidence type="ECO:0000313" key="5">
    <source>
        <dbReference type="Proteomes" id="UP001312865"/>
    </source>
</evidence>
<protein>
    <submittedName>
        <fullName evidence="4">M20/M25/M40 family metallo-hydrolase</fullName>
    </submittedName>
</protein>
<feature type="domain" description="PA" evidence="2">
    <location>
        <begin position="135"/>
        <end position="207"/>
    </location>
</feature>
<keyword evidence="1" id="KW-0732">Signal</keyword>
<reference evidence="4 5" key="1">
    <citation type="journal article" date="2018" name="J. Microbiol.">
        <title>Bacillus spongiae sp. nov., isolated from sponge of Jeju Island.</title>
        <authorList>
            <person name="Lee G.E."/>
            <person name="Im W.T."/>
            <person name="Park J.S."/>
        </authorList>
    </citation>
    <scope>NUCLEOTIDE SEQUENCE [LARGE SCALE GENOMIC DNA]</scope>
    <source>
        <strain evidence="4 5">135PIL107-10</strain>
    </source>
</reference>
<proteinExistence type="predicted"/>
<dbReference type="Proteomes" id="UP001312865">
    <property type="component" value="Unassembled WGS sequence"/>
</dbReference>
<keyword evidence="5" id="KW-1185">Reference proteome</keyword>
<dbReference type="PANTHER" id="PTHR12147">
    <property type="entry name" value="METALLOPEPTIDASE M28 FAMILY MEMBER"/>
    <property type="match status" value="1"/>
</dbReference>
<feature type="domain" description="Peptidase M28" evidence="3">
    <location>
        <begin position="234"/>
        <end position="428"/>
    </location>
</feature>
<dbReference type="Gene3D" id="3.40.630.10">
    <property type="entry name" value="Zn peptidases"/>
    <property type="match status" value="1"/>
</dbReference>